<evidence type="ECO:0000313" key="2">
    <source>
        <dbReference type="Proteomes" id="UP001595478"/>
    </source>
</evidence>
<evidence type="ECO:0000313" key="1">
    <source>
        <dbReference type="EMBL" id="MFC3123084.1"/>
    </source>
</evidence>
<organism evidence="1 2">
    <name type="scientific">Agaribacter flavus</name>
    <dbReference type="NCBI Taxonomy" id="1902781"/>
    <lineage>
        <taxon>Bacteria</taxon>
        <taxon>Pseudomonadati</taxon>
        <taxon>Pseudomonadota</taxon>
        <taxon>Gammaproteobacteria</taxon>
        <taxon>Alteromonadales</taxon>
        <taxon>Alteromonadaceae</taxon>
        <taxon>Agaribacter</taxon>
    </lineage>
</organism>
<dbReference type="Gene3D" id="2.40.160.130">
    <property type="entry name" value="Capsule assembly protein Wzi"/>
    <property type="match status" value="1"/>
</dbReference>
<dbReference type="RefSeq" id="WP_376921205.1">
    <property type="nucleotide sequence ID" value="NZ_JBHRSW010000047.1"/>
</dbReference>
<comment type="caution">
    <text evidence="1">The sequence shown here is derived from an EMBL/GenBank/DDBJ whole genome shotgun (WGS) entry which is preliminary data.</text>
</comment>
<keyword evidence="2" id="KW-1185">Reference proteome</keyword>
<sequence>MLIRFFAYFVAISLLILSRALVASPWVGTIDKQLHYDLQTLVEWGYLDATANTYPIPWRGISAQLEALSTEGLPYRPTQALLRLQHYLSLQKQAKTRQYLSFQAASEIPRFRSLDDGVDNTAKASITTELYAGAWSAQVNVNYAKGGERNLDNSFIAYQLGDWNFRLGSIDQFWGPAQSSSLILSNNARPIKSLAFSRSTTAASTHPWLSWLGPWYLSSQFGQLEKNRAVPKAKILLNRFTARPIKGLELGASWALMWGGEGQDESLDSFIEAVTFQSVCIRESGICTDAQLTKRGNHLAGFDLSYTTHLFARPVSFYIQRIGEDSVDTYRITDNANLFGISSYLYGVKLFVETSDTQVNCDGNVTTNLNCYYENGTYQSGYRAYSRAIGSTFDSDAKQITFGANFRFDNGAVAELLLRDVQLNNDGTRPSPVLTDSNKEALVELSGFYQQPFGKWLVKAGASLAKRDLPEDSQTDSLIYIKAQYAY</sequence>
<dbReference type="Pfam" id="PF14052">
    <property type="entry name" value="Caps_assemb_Wzi"/>
    <property type="match status" value="1"/>
</dbReference>
<gene>
    <name evidence="1" type="ORF">ACFOHL_15790</name>
</gene>
<proteinExistence type="predicted"/>
<reference evidence="2" key="1">
    <citation type="journal article" date="2019" name="Int. J. Syst. Evol. Microbiol.">
        <title>The Global Catalogue of Microorganisms (GCM) 10K type strain sequencing project: providing services to taxonomists for standard genome sequencing and annotation.</title>
        <authorList>
            <consortium name="The Broad Institute Genomics Platform"/>
            <consortium name="The Broad Institute Genome Sequencing Center for Infectious Disease"/>
            <person name="Wu L."/>
            <person name="Ma J."/>
        </authorList>
    </citation>
    <scope>NUCLEOTIDE SEQUENCE [LARGE SCALE GENOMIC DNA]</scope>
    <source>
        <strain evidence="2">KCTC 52473</strain>
    </source>
</reference>
<protein>
    <submittedName>
        <fullName evidence="1">Capsule assembly Wzi family protein</fullName>
    </submittedName>
</protein>
<accession>A0ABV7FUS0</accession>
<name>A0ABV7FUS0_9ALTE</name>
<dbReference type="InterPro" id="IPR038636">
    <property type="entry name" value="Wzi_sf"/>
</dbReference>
<dbReference type="EMBL" id="JBHRSW010000047">
    <property type="protein sequence ID" value="MFC3123084.1"/>
    <property type="molecule type" value="Genomic_DNA"/>
</dbReference>
<dbReference type="Proteomes" id="UP001595478">
    <property type="component" value="Unassembled WGS sequence"/>
</dbReference>
<dbReference type="InterPro" id="IPR026950">
    <property type="entry name" value="Caps_assemb_Wzi"/>
</dbReference>